<dbReference type="InterPro" id="IPR011527">
    <property type="entry name" value="ABC1_TM_dom"/>
</dbReference>
<dbReference type="InterPro" id="IPR027417">
    <property type="entry name" value="P-loop_NTPase"/>
</dbReference>
<evidence type="ECO:0000256" key="2">
    <source>
        <dbReference type="ARBA" id="ARBA00022448"/>
    </source>
</evidence>
<dbReference type="PROSITE" id="PS50929">
    <property type="entry name" value="ABC_TM1F"/>
    <property type="match status" value="2"/>
</dbReference>
<feature type="transmembrane region" description="Helical" evidence="10">
    <location>
        <begin position="536"/>
        <end position="555"/>
    </location>
</feature>
<dbReference type="InterPro" id="IPR003593">
    <property type="entry name" value="AAA+_ATPase"/>
</dbReference>
<dbReference type="PANTHER" id="PTHR24223">
    <property type="entry name" value="ATP-BINDING CASSETTE SUB-FAMILY C"/>
    <property type="match status" value="1"/>
</dbReference>
<dbReference type="InterPro" id="IPR036640">
    <property type="entry name" value="ABC1_TM_sf"/>
</dbReference>
<keyword evidence="7 10" id="KW-1133">Transmembrane helix</keyword>
<evidence type="ECO:0000256" key="8">
    <source>
        <dbReference type="ARBA" id="ARBA00023136"/>
    </source>
</evidence>
<feature type="transmembrane region" description="Helical" evidence="10">
    <location>
        <begin position="1016"/>
        <end position="1036"/>
    </location>
</feature>
<keyword evidence="14" id="KW-1185">Reference proteome</keyword>
<keyword evidence="4 10" id="KW-0812">Transmembrane</keyword>
<feature type="transmembrane region" description="Helical" evidence="10">
    <location>
        <begin position="244"/>
        <end position="267"/>
    </location>
</feature>
<evidence type="ECO:0000256" key="7">
    <source>
        <dbReference type="ARBA" id="ARBA00022989"/>
    </source>
</evidence>
<name>A0A179IJP2_CORDF</name>
<dbReference type="InterPro" id="IPR003439">
    <property type="entry name" value="ABC_transporter-like_ATP-bd"/>
</dbReference>
<evidence type="ECO:0000313" key="13">
    <source>
        <dbReference type="EMBL" id="OAR01950.1"/>
    </source>
</evidence>
<evidence type="ECO:0000259" key="12">
    <source>
        <dbReference type="PROSITE" id="PS50929"/>
    </source>
</evidence>
<feature type="transmembrane region" description="Helical" evidence="10">
    <location>
        <begin position="22"/>
        <end position="41"/>
    </location>
</feature>
<evidence type="ECO:0000256" key="5">
    <source>
        <dbReference type="ARBA" id="ARBA00022741"/>
    </source>
</evidence>
<dbReference type="EMBL" id="LUKN01000910">
    <property type="protein sequence ID" value="OAR01950.1"/>
    <property type="molecule type" value="Genomic_DNA"/>
</dbReference>
<dbReference type="InterPro" id="IPR029058">
    <property type="entry name" value="AB_hydrolase_fold"/>
</dbReference>
<dbReference type="PROSITE" id="PS50893">
    <property type="entry name" value="ABC_TRANSPORTER_2"/>
    <property type="match status" value="2"/>
</dbReference>
<comment type="caution">
    <text evidence="13">The sequence shown here is derived from an EMBL/GenBank/DDBJ whole genome shotgun (WGS) entry which is preliminary data.</text>
</comment>
<keyword evidence="6" id="KW-0067">ATP-binding</keyword>
<reference evidence="13 14" key="1">
    <citation type="submission" date="2016-03" db="EMBL/GenBank/DDBJ databases">
        <title>Fine-scale spatial genetic structure of a fungal parasite of coffee scale insects.</title>
        <authorList>
            <person name="Jackson D."/>
            <person name="Zemenick K.A."/>
            <person name="Malloure B."/>
            <person name="Quandt C.A."/>
            <person name="James T.Y."/>
        </authorList>
    </citation>
    <scope>NUCLEOTIDE SEQUENCE [LARGE SCALE GENOMIC DNA]</scope>
    <source>
        <strain evidence="13 14">UM487</strain>
    </source>
</reference>
<feature type="compositionally biased region" description="Low complexity" evidence="9">
    <location>
        <begin position="592"/>
        <end position="601"/>
    </location>
</feature>
<feature type="domain" description="ABC transmembrane type-1" evidence="12">
    <location>
        <begin position="265"/>
        <end position="562"/>
    </location>
</feature>
<feature type="transmembrane region" description="Helical" evidence="10">
    <location>
        <begin position="503"/>
        <end position="524"/>
    </location>
</feature>
<gene>
    <name evidence="13" type="ORF">LLEC1_04877</name>
</gene>
<dbReference type="Gene3D" id="3.40.50.1820">
    <property type="entry name" value="alpha/beta hydrolase"/>
    <property type="match status" value="1"/>
</dbReference>
<evidence type="ECO:0000256" key="10">
    <source>
        <dbReference type="SAM" id="Phobius"/>
    </source>
</evidence>
<dbReference type="GO" id="GO:0140359">
    <property type="term" value="F:ABC-type transporter activity"/>
    <property type="evidence" value="ECO:0007669"/>
    <property type="project" value="InterPro"/>
</dbReference>
<dbReference type="Pfam" id="PF00664">
    <property type="entry name" value="ABC_membrane"/>
    <property type="match status" value="1"/>
</dbReference>
<dbReference type="GO" id="GO:0016887">
    <property type="term" value="F:ATP hydrolysis activity"/>
    <property type="evidence" value="ECO:0007669"/>
    <property type="project" value="InterPro"/>
</dbReference>
<dbReference type="GO" id="GO:0005886">
    <property type="term" value="C:plasma membrane"/>
    <property type="evidence" value="ECO:0007669"/>
    <property type="project" value="UniProtKB-SubCell"/>
</dbReference>
<accession>A0A179IJP2</accession>
<dbReference type="InterPro" id="IPR044726">
    <property type="entry name" value="ABCC_6TM_D2"/>
</dbReference>
<dbReference type="OrthoDB" id="4868224at2759"/>
<evidence type="ECO:0000256" key="3">
    <source>
        <dbReference type="ARBA" id="ARBA00022475"/>
    </source>
</evidence>
<keyword evidence="5" id="KW-0547">Nucleotide-binding</keyword>
<feature type="domain" description="ABC transporter" evidence="11">
    <location>
        <begin position="1195"/>
        <end position="1444"/>
    </location>
</feature>
<feature type="domain" description="ABC transporter" evidence="11">
    <location>
        <begin position="609"/>
        <end position="831"/>
    </location>
</feature>
<feature type="non-terminal residue" evidence="13">
    <location>
        <position position="1879"/>
    </location>
</feature>
<dbReference type="InterPro" id="IPR050173">
    <property type="entry name" value="ABC_transporter_C-like"/>
</dbReference>
<evidence type="ECO:0000256" key="6">
    <source>
        <dbReference type="ARBA" id="ARBA00022840"/>
    </source>
</evidence>
<dbReference type="GO" id="GO:0005524">
    <property type="term" value="F:ATP binding"/>
    <property type="evidence" value="ECO:0007669"/>
    <property type="project" value="UniProtKB-KW"/>
</dbReference>
<keyword evidence="8 10" id="KW-0472">Membrane</keyword>
<evidence type="ECO:0000256" key="9">
    <source>
        <dbReference type="SAM" id="MobiDB-lite"/>
    </source>
</evidence>
<dbReference type="SUPFAM" id="SSF90123">
    <property type="entry name" value="ABC transporter transmembrane region"/>
    <property type="match status" value="2"/>
</dbReference>
<protein>
    <recommendedName>
        <fullName evidence="15">ABC transporter domain-containing protein</fullName>
    </recommendedName>
</protein>
<dbReference type="PANTHER" id="PTHR24223:SF399">
    <property type="entry name" value="ABC TRANSPORTER ATNG"/>
    <property type="match status" value="1"/>
</dbReference>
<organism evidence="13 14">
    <name type="scientific">Cordyceps confragosa</name>
    <name type="common">Lecanicillium lecanii</name>
    <dbReference type="NCBI Taxonomy" id="2714763"/>
    <lineage>
        <taxon>Eukaryota</taxon>
        <taxon>Fungi</taxon>
        <taxon>Dikarya</taxon>
        <taxon>Ascomycota</taxon>
        <taxon>Pezizomycotina</taxon>
        <taxon>Sordariomycetes</taxon>
        <taxon>Hypocreomycetidae</taxon>
        <taxon>Hypocreales</taxon>
        <taxon>Cordycipitaceae</taxon>
        <taxon>Akanthomyces</taxon>
    </lineage>
</organism>
<feature type="transmembrane region" description="Helical" evidence="10">
    <location>
        <begin position="90"/>
        <end position="109"/>
    </location>
</feature>
<dbReference type="Gene3D" id="3.40.50.300">
    <property type="entry name" value="P-loop containing nucleotide triphosphate hydrolases"/>
    <property type="match status" value="2"/>
</dbReference>
<feature type="domain" description="ABC transmembrane type-1" evidence="12">
    <location>
        <begin position="905"/>
        <end position="1148"/>
    </location>
</feature>
<comment type="subcellular location">
    <subcellularLocation>
        <location evidence="1">Cell membrane</location>
        <topology evidence="1">Multi-pass membrane protein</topology>
    </subcellularLocation>
</comment>
<dbReference type="SMART" id="SM00382">
    <property type="entry name" value="AAA"/>
    <property type="match status" value="2"/>
</dbReference>
<feature type="transmembrane region" description="Helical" evidence="10">
    <location>
        <begin position="914"/>
        <end position="940"/>
    </location>
</feature>
<evidence type="ECO:0000259" key="11">
    <source>
        <dbReference type="PROSITE" id="PS50893"/>
    </source>
</evidence>
<proteinExistence type="predicted"/>
<feature type="transmembrane region" description="Helical" evidence="10">
    <location>
        <begin position="53"/>
        <end position="78"/>
    </location>
</feature>
<evidence type="ECO:0000256" key="4">
    <source>
        <dbReference type="ARBA" id="ARBA00022692"/>
    </source>
</evidence>
<dbReference type="Pfam" id="PF00005">
    <property type="entry name" value="ABC_tran"/>
    <property type="match status" value="2"/>
</dbReference>
<feature type="transmembrane region" description="Helical" evidence="10">
    <location>
        <begin position="872"/>
        <end position="894"/>
    </location>
</feature>
<feature type="transmembrane region" description="Helical" evidence="10">
    <location>
        <begin position="404"/>
        <end position="428"/>
    </location>
</feature>
<dbReference type="CDD" id="cd18580">
    <property type="entry name" value="ABC_6TM_ABCC_D2"/>
    <property type="match status" value="1"/>
</dbReference>
<evidence type="ECO:0008006" key="15">
    <source>
        <dbReference type="Google" id="ProtNLM"/>
    </source>
</evidence>
<evidence type="ECO:0000256" key="1">
    <source>
        <dbReference type="ARBA" id="ARBA00004651"/>
    </source>
</evidence>
<dbReference type="SUPFAM" id="SSF52540">
    <property type="entry name" value="P-loop containing nucleoside triphosphate hydrolases"/>
    <property type="match status" value="2"/>
</dbReference>
<evidence type="ECO:0000313" key="14">
    <source>
        <dbReference type="Proteomes" id="UP000243081"/>
    </source>
</evidence>
<feature type="region of interest" description="Disordered" evidence="9">
    <location>
        <begin position="578"/>
        <end position="601"/>
    </location>
</feature>
<dbReference type="Proteomes" id="UP000243081">
    <property type="component" value="Unassembled WGS sequence"/>
</dbReference>
<dbReference type="SUPFAM" id="SSF53474">
    <property type="entry name" value="alpha/beta-Hydrolases"/>
    <property type="match status" value="1"/>
</dbReference>
<keyword evidence="2" id="KW-0813">Transport</keyword>
<keyword evidence="3" id="KW-1003">Cell membrane</keyword>
<sequence>MDSTFGPRLLGHFDFTLLFEHAIFQIGPSSILIFTLPFYLHKIITCQPLVRPGWLLWAKAAVAVGMAAVQLASVVFWFNSPLDSRVAEVAAVLYFLGSIGVIIITYASHVYFLQPVIFLASHLNATLLLDLATIYTYHHRTGLDMIARLTCSLPALKFVLLILDEVSKRPSIISENRNQLSDEATAGFWNRATFLWINPLLLFGRRNIIHNGDLPAIGEQFDSRRLYENLKISWGKQDQKSKNALLRALIFSSPWPLLFVLLPRLFLVGFTFGQPFLLQDIVSFSGGATTQPDYISREEEATSLILATALIFCGKAVSDVEALVLLDADSNAGKLSRTWFSHIRNQIMVCIRGGLASVVYDKSLRLGGAEAEDSAAITLITTDIPGIEALISLWYDLVAMVLEVAFGITVLTRFVGAASAVAVICTILTTTVSQHISKQLNITRKMWNENIHHRVAATSNILAQTKDIKMTGLANSMGKHLKELRAKEIEASLRARRVNCLSFALGSFADAMTPAAVVAVALFWTKTLDSTATARFYTVLAVVTLLTDPLSNLIVDLPSWASGFACLSRIQNYLTQEEPSDARHIQPSPRQSCSRASNSRPARSPALLIQLQGVNVTMDLTSTILRNASIVIKPGEVTVIHGPVGCGKSTLLNVMLGEMLLRNGTVALHTKSISFAGQRPWLLNTTIRLNVIGRIAYNHLLYERVLFICDLTTDLQQLPDGDQTVIGSGGCQLSGGQKQRILARYRYVGIDSRETGVRRTRRREWKGVSFQPVVEVTNVVPKYIEQHLVDADTVYRVQSDGFVVQLTQEQVDAELEELAKDHQARTATIPPATAHSVVSLEPPSVQPATDDNVCHKREVTAENYSSFSVYKYFLRPAGIVAIIIWFIFEGIAAASEKMPNVYIRIWLEDDTSNYLYYIGYALVCLAHPILNGSTAAYFFWFVNVPTITKLHDNLVDATLGATFAFLAEEDTGSILNRFSSDMNLATQRLPALIVPTIWRTYAIIMDIAIISAGASYAAAIIPFFGFFIIGIQRFYLRTSRQLRALELDTSKLLIRHLVETAAGIVHVRAFCWQEEVMDDFFKMLDIAQRPFYLLYCVQQWLECVLDLSSSGAAALVVTFAVKFSNTASANSMGLAFLSLIGFSNTVTMWVKSSVAMETTFGAVARIRAFAEATPQETYKDDKGSVSEDWPVRGVLELNCVSAVYGQEPAHASQINNLTVTVRPGPHGSLGISGRTGSGKTTILLSILNLLSYKGTISIDNREIRTICPDLLRSRITTITQGGIYLLGSVRFNLDPIHDSVRPPTCIVTDAMCEAMLQRVGLWEIINERGGLTARMKDMGLSEGQRQLFQFARAMLHHQTMRTKIVLMDEATSSLDEDTEARVINVIDNAFAGCTRIVISHREAALTYLTMGQRVKLTADQLIGAPPRSACLPNHSGTHGLYTVNQHHFGDKAVSKLRVINIETREISQITEGSTSGARWIPGTSDVAYLRSGEKGKTELHVVQDATQNTDSRLIITFDFPLGAWKLKRLKNGQVAMVVAGRVGPDGTIFNPELAPAKSTGRIFDNINVRSFNTLYTATRYSLWYNVLDKSTGTWTLDGPLINLIQEASLEPAGLQGAGDAENCIAISECGVAFAASNLTATADELEFTKPYYVALDSFSQPPAGTPRGIAMPAHVGIGNAWNMTFSLDDSNVSFLYSPASESAGARMYAAPVDSLEAYDVVRRIGSKFDNDSFDPMISFNFAVTSDQVLFVSEKRGREVLSSLKLQDGETPKALWGAGVVAGFDAVGEEWEQIFLSSSNFVDSRVWQIIRASDGAILHTIAPAADEHAELGLSRSMVAEADYPGDDGRPIHTFIIRPSDFDETKTYPWLLNVHGGPVAA</sequence>
<dbReference type="Gene3D" id="1.20.1560.10">
    <property type="entry name" value="ABC transporter type 1, transmembrane domain"/>
    <property type="match status" value="2"/>
</dbReference>